<evidence type="ECO:0000256" key="1">
    <source>
        <dbReference type="SAM" id="SignalP"/>
    </source>
</evidence>
<keyword evidence="1" id="KW-0732">Signal</keyword>
<dbReference type="Pfam" id="PF19454">
    <property type="entry name" value="DUF5992"/>
    <property type="match status" value="1"/>
</dbReference>
<evidence type="ECO:0000313" key="2">
    <source>
        <dbReference type="EMBL" id="MBW8184288.1"/>
    </source>
</evidence>
<gene>
    <name evidence="2" type="ORF">K0625_11430</name>
</gene>
<feature type="chain" id="PRO_5047213103" evidence="1">
    <location>
        <begin position="21"/>
        <end position="109"/>
    </location>
</feature>
<keyword evidence="3" id="KW-1185">Reference proteome</keyword>
<feature type="signal peptide" evidence="1">
    <location>
        <begin position="1"/>
        <end position="20"/>
    </location>
</feature>
<proteinExistence type="predicted"/>
<dbReference type="Proteomes" id="UP001195963">
    <property type="component" value="Unassembled WGS sequence"/>
</dbReference>
<sequence length="109" mass="11590">MNLKYIVVLLLFFTSQQVTSGELVRGATIIEIASSSSNQDVFYLSLSGGTGPCAGKSILFPASKSQSKESYNQAFSIALAAAASGKKIRAHNYEDDSCRGANFIGMLTQ</sequence>
<evidence type="ECO:0000313" key="3">
    <source>
        <dbReference type="Proteomes" id="UP001195963"/>
    </source>
</evidence>
<name>A0ABS7E4M3_9GAMM</name>
<dbReference type="InterPro" id="IPR046034">
    <property type="entry name" value="DUF5992"/>
</dbReference>
<dbReference type="RefSeq" id="WP_220109817.1">
    <property type="nucleotide sequence ID" value="NZ_JAHZST010000007.1"/>
</dbReference>
<reference evidence="2 3" key="1">
    <citation type="submission" date="2021-07" db="EMBL/GenBank/DDBJ databases">
        <title>Shewanella sp. nov, isolated from SCS.</title>
        <authorList>
            <person name="Cao W.R."/>
        </authorList>
    </citation>
    <scope>NUCLEOTIDE SEQUENCE [LARGE SCALE GENOMIC DNA]</scope>
    <source>
        <strain evidence="2 3">NR704-98</strain>
    </source>
</reference>
<comment type="caution">
    <text evidence="2">The sequence shown here is derived from an EMBL/GenBank/DDBJ whole genome shotgun (WGS) entry which is preliminary data.</text>
</comment>
<organism evidence="2 3">
    <name type="scientific">Shewanella nanhaiensis</name>
    <dbReference type="NCBI Taxonomy" id="2864872"/>
    <lineage>
        <taxon>Bacteria</taxon>
        <taxon>Pseudomonadati</taxon>
        <taxon>Pseudomonadota</taxon>
        <taxon>Gammaproteobacteria</taxon>
        <taxon>Alteromonadales</taxon>
        <taxon>Shewanellaceae</taxon>
        <taxon>Shewanella</taxon>
    </lineage>
</organism>
<protein>
    <submittedName>
        <fullName evidence="2">Uncharacterized protein</fullName>
    </submittedName>
</protein>
<dbReference type="EMBL" id="JAHZST010000007">
    <property type="protein sequence ID" value="MBW8184288.1"/>
    <property type="molecule type" value="Genomic_DNA"/>
</dbReference>
<accession>A0ABS7E4M3</accession>